<proteinExistence type="predicted"/>
<dbReference type="SUPFAM" id="SSF111126">
    <property type="entry name" value="Ligand-binding domain in the NO signalling and Golgi transport"/>
    <property type="match status" value="1"/>
</dbReference>
<sequence>MHRFERSAPLVVEEFADPGIDRREGPPLSLGSAYLMLGMVAGDECPPEILNVLDQLSPEKWYHGQLFETMMNYFEDRDPALLMEIGRGIYYSLAAKFREMGLNTPTAMLAAMPDVWHTATRGASGEWRTTIVAPYHARVELKQPYNCMFEQAAMEGVLQGLGARDVRIIHDPCMRNGAPACVFTIRWTEV</sequence>
<keyword evidence="2" id="KW-1185">Reference proteome</keyword>
<evidence type="ECO:0000313" key="2">
    <source>
        <dbReference type="Proteomes" id="UP000050277"/>
    </source>
</evidence>
<comment type="caution">
    <text evidence="1">The sequence shown here is derived from an EMBL/GenBank/DDBJ whole genome shotgun (WGS) entry which is preliminary data.</text>
</comment>
<dbReference type="AlphaFoldDB" id="A0A0P6XUI1"/>
<evidence type="ECO:0000313" key="1">
    <source>
        <dbReference type="EMBL" id="KPL88109.1"/>
    </source>
</evidence>
<organism evidence="1 2">
    <name type="scientific">Herpetosiphon geysericola</name>
    <dbReference type="NCBI Taxonomy" id="70996"/>
    <lineage>
        <taxon>Bacteria</taxon>
        <taxon>Bacillati</taxon>
        <taxon>Chloroflexota</taxon>
        <taxon>Chloroflexia</taxon>
        <taxon>Herpetosiphonales</taxon>
        <taxon>Herpetosiphonaceae</taxon>
        <taxon>Herpetosiphon</taxon>
    </lineage>
</organism>
<protein>
    <recommendedName>
        <fullName evidence="3">4-vinyl reductase 4VR domain-containing protein</fullName>
    </recommendedName>
</protein>
<dbReference type="InterPro" id="IPR024096">
    <property type="entry name" value="NO_sig/Golgi_transp_ligand-bd"/>
</dbReference>
<reference evidence="1 2" key="1">
    <citation type="submission" date="2015-07" db="EMBL/GenBank/DDBJ databases">
        <title>Whole genome sequence of Herpetosiphon geysericola DSM 7119.</title>
        <authorList>
            <person name="Hemp J."/>
            <person name="Ward L.M."/>
            <person name="Pace L.A."/>
            <person name="Fischer W.W."/>
        </authorList>
    </citation>
    <scope>NUCLEOTIDE SEQUENCE [LARGE SCALE GENOMIC DNA]</scope>
    <source>
        <strain evidence="1 2">DSM 7119</strain>
    </source>
</reference>
<dbReference type="Proteomes" id="UP000050277">
    <property type="component" value="Unassembled WGS sequence"/>
</dbReference>
<name>A0A0P6XUI1_9CHLR</name>
<accession>A0A0P6XUI1</accession>
<dbReference type="OrthoDB" id="152736at2"/>
<dbReference type="EMBL" id="LGKP01000017">
    <property type="protein sequence ID" value="KPL88109.1"/>
    <property type="molecule type" value="Genomic_DNA"/>
</dbReference>
<dbReference type="RefSeq" id="WP_054534369.1">
    <property type="nucleotide sequence ID" value="NZ_LGKP01000017.1"/>
</dbReference>
<dbReference type="STRING" id="70996.SE18_10305"/>
<gene>
    <name evidence="1" type="ORF">SE18_10305</name>
</gene>
<evidence type="ECO:0008006" key="3">
    <source>
        <dbReference type="Google" id="ProtNLM"/>
    </source>
</evidence>